<dbReference type="EMBL" id="PKUN01000025">
    <property type="protein sequence ID" value="PLX60379.1"/>
    <property type="molecule type" value="Genomic_DNA"/>
</dbReference>
<dbReference type="Proteomes" id="UP000235015">
    <property type="component" value="Unassembled WGS sequence"/>
</dbReference>
<gene>
    <name evidence="2" type="ORF">C0630_16445</name>
</gene>
<dbReference type="AlphaFoldDB" id="A0A2N6CTC4"/>
<reference evidence="2 3" key="1">
    <citation type="submission" date="2017-11" db="EMBL/GenBank/DDBJ databases">
        <title>Genome-resolved metagenomics identifies genetic mobility, metabolic interactions, and unexpected diversity in perchlorate-reducing communities.</title>
        <authorList>
            <person name="Barnum T.P."/>
            <person name="Figueroa I.A."/>
            <person name="Carlstrom C.I."/>
            <person name="Lucas L.N."/>
            <person name="Engelbrektson A.L."/>
            <person name="Coates J.D."/>
        </authorList>
    </citation>
    <scope>NUCLEOTIDE SEQUENCE [LARGE SCALE GENOMIC DNA]</scope>
    <source>
        <strain evidence="2">BM301</strain>
    </source>
</reference>
<feature type="transmembrane region" description="Helical" evidence="1">
    <location>
        <begin position="40"/>
        <end position="60"/>
    </location>
</feature>
<organism evidence="2 3">
    <name type="scientific">Sedimenticola selenatireducens</name>
    <dbReference type="NCBI Taxonomy" id="191960"/>
    <lineage>
        <taxon>Bacteria</taxon>
        <taxon>Pseudomonadati</taxon>
        <taxon>Pseudomonadota</taxon>
        <taxon>Gammaproteobacteria</taxon>
        <taxon>Chromatiales</taxon>
        <taxon>Sedimenticolaceae</taxon>
        <taxon>Sedimenticola</taxon>
    </lineage>
</organism>
<evidence type="ECO:0000313" key="2">
    <source>
        <dbReference type="EMBL" id="PLX60379.1"/>
    </source>
</evidence>
<comment type="caution">
    <text evidence="2">The sequence shown here is derived from an EMBL/GenBank/DDBJ whole genome shotgun (WGS) entry which is preliminary data.</text>
</comment>
<keyword evidence="1" id="KW-1133">Transmembrane helix</keyword>
<evidence type="ECO:0000313" key="3">
    <source>
        <dbReference type="Proteomes" id="UP000235015"/>
    </source>
</evidence>
<keyword evidence="1" id="KW-0472">Membrane</keyword>
<proteinExistence type="predicted"/>
<sequence>MVKGEWERGVPSIDLGLEVMESHPISLQTLWSLRLNGKPGFMTLFAFIRGYYFLPVIGHVR</sequence>
<name>A0A2N6CTC4_9GAMM</name>
<keyword evidence="1" id="KW-0812">Transmembrane</keyword>
<accession>A0A2N6CTC4</accession>
<evidence type="ECO:0000256" key="1">
    <source>
        <dbReference type="SAM" id="Phobius"/>
    </source>
</evidence>
<protein>
    <submittedName>
        <fullName evidence="2">Uncharacterized protein</fullName>
    </submittedName>
</protein>